<sequence>MSFVFPSIKSDKFGAYIEEHYLHFILCSRGGPIHDKRKMEHPQFAQKRYSLGFIDDIEFRKLAQLSEQLLIEDLESGKPGRRMDLREETALVACASILAENPSTEKHVAAFLVHVTLLEHGEIEQRSCEDITWVVGNDDNRFLEDFSEAATSLIRQVTNGNRAAHVDWRLCDLVDGRLFLHVLHRLDSVNLVVDVTYYVDAIKTLTGVHIRGHLPQPQCGNPPADVSESNSRQKIANLQQPQPNASVLPFSHPVLDPYLEEVKLETNDNWNDHAADSKVFQELTHWNNVRQTVDSKQCTIRKKADVRALKRNQRFMADTVAYSASLTNASGKNINPESIVAQNVTDKKPQLWREQLSRQQASKAAKKGTKKGRKDALEVAKDVQETKRESRLNAIITFVSSQCKDFDLESSLVKRYFKAH</sequence>
<dbReference type="GO" id="GO:0004386">
    <property type="term" value="F:helicase activity"/>
    <property type="evidence" value="ECO:0007669"/>
    <property type="project" value="UniProtKB-KW"/>
</dbReference>
<evidence type="ECO:0000256" key="1">
    <source>
        <dbReference type="ARBA" id="ARBA00022801"/>
    </source>
</evidence>
<dbReference type="PANTHER" id="PTHR44533:SF4">
    <property type="entry name" value="DEAD_H RNA HELICASE, PUTATIVE-RELATED"/>
    <property type="match status" value="1"/>
</dbReference>
<dbReference type="PANTHER" id="PTHR44533">
    <property type="entry name" value="DEAD/H RNA HELICASE, PUTATIVE-RELATED"/>
    <property type="match status" value="1"/>
</dbReference>
<proteinExistence type="predicted"/>
<protein>
    <submittedName>
        <fullName evidence="3">Dead deah box helicase</fullName>
    </submittedName>
</protein>
<keyword evidence="1" id="KW-0378">Hydrolase</keyword>
<dbReference type="AlphaFoldDB" id="A0A8H6ISA7"/>
<keyword evidence="2 3" id="KW-0347">Helicase</keyword>
<evidence type="ECO:0000313" key="4">
    <source>
        <dbReference type="Proteomes" id="UP000652219"/>
    </source>
</evidence>
<organism evidence="3 4">
    <name type="scientific">Colletotrichum sojae</name>
    <dbReference type="NCBI Taxonomy" id="2175907"/>
    <lineage>
        <taxon>Eukaryota</taxon>
        <taxon>Fungi</taxon>
        <taxon>Dikarya</taxon>
        <taxon>Ascomycota</taxon>
        <taxon>Pezizomycotina</taxon>
        <taxon>Sordariomycetes</taxon>
        <taxon>Hypocreomycetidae</taxon>
        <taxon>Glomerellales</taxon>
        <taxon>Glomerellaceae</taxon>
        <taxon>Colletotrichum</taxon>
        <taxon>Colletotrichum orchidearum species complex</taxon>
    </lineage>
</organism>
<name>A0A8H6ISA7_9PEZI</name>
<keyword evidence="4" id="KW-1185">Reference proteome</keyword>
<reference evidence="3 4" key="1">
    <citation type="journal article" date="2020" name="Phytopathology">
        <title>Genome Sequence Resources of Colletotrichum truncatum, C. plurivorum, C. musicola, and C. sojae: Four Species Pathogenic to Soybean (Glycine max).</title>
        <authorList>
            <person name="Rogerio F."/>
            <person name="Boufleur T.R."/>
            <person name="Ciampi-Guillardi M."/>
            <person name="Sukno S.A."/>
            <person name="Thon M.R."/>
            <person name="Massola Junior N.S."/>
            <person name="Baroncelli R."/>
        </authorList>
    </citation>
    <scope>NUCLEOTIDE SEQUENCE [LARGE SCALE GENOMIC DNA]</scope>
    <source>
        <strain evidence="3 4">LFN0009</strain>
    </source>
</reference>
<comment type="caution">
    <text evidence="3">The sequence shown here is derived from an EMBL/GenBank/DDBJ whole genome shotgun (WGS) entry which is preliminary data.</text>
</comment>
<keyword evidence="2 3" id="KW-0067">ATP-binding</keyword>
<dbReference type="GO" id="GO:0016787">
    <property type="term" value="F:hydrolase activity"/>
    <property type="evidence" value="ECO:0007669"/>
    <property type="project" value="UniProtKB-KW"/>
</dbReference>
<evidence type="ECO:0000256" key="2">
    <source>
        <dbReference type="ARBA" id="ARBA00022806"/>
    </source>
</evidence>
<dbReference type="EMBL" id="WIGN01000405">
    <property type="protein sequence ID" value="KAF6794636.1"/>
    <property type="molecule type" value="Genomic_DNA"/>
</dbReference>
<dbReference type="InterPro" id="IPR052431">
    <property type="entry name" value="SKI2_subfamily_helicases"/>
</dbReference>
<evidence type="ECO:0000313" key="3">
    <source>
        <dbReference type="EMBL" id="KAF6794636.1"/>
    </source>
</evidence>
<gene>
    <name evidence="3" type="ORF">CSOJ01_13628</name>
</gene>
<accession>A0A8H6ISA7</accession>
<keyword evidence="2 3" id="KW-0547">Nucleotide-binding</keyword>
<dbReference type="GO" id="GO:0005737">
    <property type="term" value="C:cytoplasm"/>
    <property type="evidence" value="ECO:0007669"/>
    <property type="project" value="TreeGrafter"/>
</dbReference>
<dbReference type="Proteomes" id="UP000652219">
    <property type="component" value="Unassembled WGS sequence"/>
</dbReference>